<evidence type="ECO:0000256" key="2">
    <source>
        <dbReference type="ARBA" id="ARBA00022576"/>
    </source>
</evidence>
<dbReference type="InterPro" id="IPR029044">
    <property type="entry name" value="Nucleotide-diphossugar_trans"/>
</dbReference>
<dbReference type="Proteomes" id="UP000035996">
    <property type="component" value="Unassembled WGS sequence"/>
</dbReference>
<evidence type="ECO:0000256" key="1">
    <source>
        <dbReference type="ARBA" id="ARBA00001933"/>
    </source>
</evidence>
<keyword evidence="2 7" id="KW-0032">Aminotransferase</keyword>
<feature type="domain" description="Aminotransferase class V" evidence="8">
    <location>
        <begin position="278"/>
        <end position="572"/>
    </location>
</feature>
<reference evidence="10" key="1">
    <citation type="submission" date="2015-06" db="EMBL/GenBank/DDBJ databases">
        <authorList>
            <person name="Liu B."/>
            <person name="Wang J."/>
            <person name="Zhu Y."/>
            <person name="Liu G."/>
            <person name="Chen Q."/>
            <person name="Zheng C."/>
            <person name="Che J."/>
            <person name="Ge C."/>
            <person name="Shi H."/>
            <person name="Pan Z."/>
            <person name="Liu X."/>
        </authorList>
    </citation>
    <scope>NUCLEOTIDE SEQUENCE [LARGE SCALE GENOMIC DNA]</scope>
    <source>
        <strain evidence="10">DSM 16346</strain>
    </source>
</reference>
<dbReference type="OrthoDB" id="389074at2"/>
<dbReference type="InterPro" id="IPR015422">
    <property type="entry name" value="PyrdxlP-dep_Trfase_small"/>
</dbReference>
<evidence type="ECO:0000259" key="9">
    <source>
        <dbReference type="Pfam" id="PF12804"/>
    </source>
</evidence>
<organism evidence="10 11">
    <name type="scientific">Guptibacillus hwajinpoensis</name>
    <dbReference type="NCBI Taxonomy" id="208199"/>
    <lineage>
        <taxon>Bacteria</taxon>
        <taxon>Bacillati</taxon>
        <taxon>Bacillota</taxon>
        <taxon>Bacilli</taxon>
        <taxon>Bacillales</taxon>
        <taxon>Guptibacillaceae</taxon>
        <taxon>Guptibacillus</taxon>
    </lineage>
</organism>
<dbReference type="Pfam" id="PF12804">
    <property type="entry name" value="NTP_transf_3"/>
    <property type="match status" value="1"/>
</dbReference>
<comment type="similarity">
    <text evidence="7">Belongs to the class-V pyridoxal-phosphate-dependent aminotransferase family. PhnW subfamily.</text>
</comment>
<evidence type="ECO:0000313" key="10">
    <source>
        <dbReference type="EMBL" id="KMM36906.1"/>
    </source>
</evidence>
<feature type="domain" description="MobA-like NTP transferase" evidence="9">
    <location>
        <begin position="5"/>
        <end position="125"/>
    </location>
</feature>
<dbReference type="Gene3D" id="3.90.1150.10">
    <property type="entry name" value="Aspartate Aminotransferase, domain 1"/>
    <property type="match status" value="1"/>
</dbReference>
<dbReference type="Gene3D" id="3.90.550.10">
    <property type="entry name" value="Spore Coat Polysaccharide Biosynthesis Protein SpsA, Chain A"/>
    <property type="match status" value="1"/>
</dbReference>
<evidence type="ECO:0000256" key="4">
    <source>
        <dbReference type="ARBA" id="ARBA00022898"/>
    </source>
</evidence>
<protein>
    <recommendedName>
        <fullName evidence="7">2-aminoethylphosphonate--pyruvate transaminase</fullName>
        <ecNumber evidence="7">2.6.1.37</ecNumber>
    </recommendedName>
    <alternativeName>
        <fullName evidence="7">2-aminoethylphosphonate aminotransferase</fullName>
    </alternativeName>
    <alternativeName>
        <fullName evidence="7">AEP transaminase</fullName>
        <shortName evidence="7">AEPT</shortName>
    </alternativeName>
</protein>
<dbReference type="HAMAP" id="MF_01376">
    <property type="entry name" value="PhnW_aminotrans_5"/>
    <property type="match status" value="1"/>
</dbReference>
<dbReference type="InterPro" id="IPR015424">
    <property type="entry name" value="PyrdxlP-dep_Trfase"/>
</dbReference>
<evidence type="ECO:0000256" key="3">
    <source>
        <dbReference type="ARBA" id="ARBA00022679"/>
    </source>
</evidence>
<accession>A0A0J6CKZ3</accession>
<dbReference type="EMBL" id="LELK01000004">
    <property type="protein sequence ID" value="KMM36906.1"/>
    <property type="molecule type" value="Genomic_DNA"/>
</dbReference>
<dbReference type="GO" id="GO:0047304">
    <property type="term" value="F:2-aminoethylphosphonate-pyruvate transaminase activity"/>
    <property type="evidence" value="ECO:0007669"/>
    <property type="project" value="UniProtKB-UniRule"/>
</dbReference>
<comment type="catalytic activity">
    <reaction evidence="6 7">
        <text>(2-aminoethyl)phosphonate + pyruvate = phosphonoacetaldehyde + L-alanine</text>
        <dbReference type="Rhea" id="RHEA:17021"/>
        <dbReference type="ChEBI" id="CHEBI:15361"/>
        <dbReference type="ChEBI" id="CHEBI:57418"/>
        <dbReference type="ChEBI" id="CHEBI:57972"/>
        <dbReference type="ChEBI" id="CHEBI:58383"/>
        <dbReference type="EC" id="2.6.1.37"/>
    </reaction>
</comment>
<comment type="cofactor">
    <cofactor evidence="1 7">
        <name>pyridoxal 5'-phosphate</name>
        <dbReference type="ChEBI" id="CHEBI:597326"/>
    </cofactor>
</comment>
<dbReference type="InterPro" id="IPR025877">
    <property type="entry name" value="MobA-like_NTP_Trfase"/>
</dbReference>
<dbReference type="Gene3D" id="3.40.640.10">
    <property type="entry name" value="Type I PLP-dependent aspartate aminotransferase-like (Major domain)"/>
    <property type="match status" value="1"/>
</dbReference>
<keyword evidence="5 7" id="KW-0670">Pyruvate</keyword>
<dbReference type="CDD" id="cd02523">
    <property type="entry name" value="PC_cytidylyltransferase"/>
    <property type="match status" value="1"/>
</dbReference>
<proteinExistence type="inferred from homology"/>
<evidence type="ECO:0000256" key="6">
    <source>
        <dbReference type="ARBA" id="ARBA00049460"/>
    </source>
</evidence>
<evidence type="ECO:0000259" key="8">
    <source>
        <dbReference type="Pfam" id="PF00266"/>
    </source>
</evidence>
<keyword evidence="4 7" id="KW-0663">Pyridoxal phosphate</keyword>
<dbReference type="EC" id="2.6.1.37" evidence="7"/>
<keyword evidence="11" id="KW-1185">Reference proteome</keyword>
<dbReference type="NCBIfam" id="NF010006">
    <property type="entry name" value="PRK13479.1"/>
    <property type="match status" value="1"/>
</dbReference>
<dbReference type="PANTHER" id="PTHR42778">
    <property type="entry name" value="2-AMINOETHYLPHOSPHONATE--PYRUVATE TRANSAMINASE"/>
    <property type="match status" value="1"/>
</dbReference>
<dbReference type="STRING" id="157733.AB986_13400"/>
<dbReference type="GO" id="GO:0019700">
    <property type="term" value="P:organic phosphonate catabolic process"/>
    <property type="evidence" value="ECO:0007669"/>
    <property type="project" value="InterPro"/>
</dbReference>
<dbReference type="Pfam" id="PF00266">
    <property type="entry name" value="Aminotran_5"/>
    <property type="match status" value="1"/>
</dbReference>
<dbReference type="PANTHER" id="PTHR42778:SF1">
    <property type="entry name" value="2-AMINOETHYLPHOSPHONATE--PYRUVATE TRANSAMINASE"/>
    <property type="match status" value="1"/>
</dbReference>
<comment type="caution">
    <text evidence="10">The sequence shown here is derived from an EMBL/GenBank/DDBJ whole genome shotgun (WGS) entry which is preliminary data.</text>
</comment>
<name>A0A0J6CKZ3_9BACL</name>
<evidence type="ECO:0000256" key="7">
    <source>
        <dbReference type="HAMAP-Rule" id="MF_01376"/>
    </source>
</evidence>
<evidence type="ECO:0000313" key="11">
    <source>
        <dbReference type="Proteomes" id="UP000035996"/>
    </source>
</evidence>
<dbReference type="GO" id="GO:0016779">
    <property type="term" value="F:nucleotidyltransferase activity"/>
    <property type="evidence" value="ECO:0007669"/>
    <property type="project" value="UniProtKB-ARBA"/>
</dbReference>
<dbReference type="InterPro" id="IPR015421">
    <property type="entry name" value="PyrdxlP-dep_Trfase_major"/>
</dbReference>
<dbReference type="RefSeq" id="WP_048311622.1">
    <property type="nucleotide sequence ID" value="NZ_CP119526.1"/>
</dbReference>
<dbReference type="AlphaFoldDB" id="A0A0J6CKZ3"/>
<comment type="function">
    <text evidence="7">Involved in phosphonate degradation.</text>
</comment>
<evidence type="ECO:0000256" key="5">
    <source>
        <dbReference type="ARBA" id="ARBA00023317"/>
    </source>
</evidence>
<dbReference type="SUPFAM" id="SSF53383">
    <property type="entry name" value="PLP-dependent transferases"/>
    <property type="match status" value="1"/>
</dbReference>
<dbReference type="NCBIfam" id="TIGR03301">
    <property type="entry name" value="PhnW-AepZ"/>
    <property type="match status" value="1"/>
</dbReference>
<dbReference type="InterPro" id="IPR012703">
    <property type="entry name" value="NH2EtPonate_pyrv_transaminase"/>
</dbReference>
<gene>
    <name evidence="7" type="primary">phnW</name>
    <name evidence="10" type="ORF">AB986_13400</name>
</gene>
<dbReference type="SUPFAM" id="SSF53448">
    <property type="entry name" value="Nucleotide-diphospho-sugar transferases"/>
    <property type="match status" value="1"/>
</dbReference>
<sequence>MIKTAVILAAGMGSRIRDRSEGRPKGFLTIEGKPLIEHSIEKLLEAGIENIYIGTGYKKEEYERLTQKYTQISCINNPDYNTSGSMFTLYQMESYVQDDFLLLESDLLYEKKALQTILSNKQPDTILASELTRSGDEVFIEVDKNQNLIKMSKKSNELNSVYAELVGISKLSLPTFKTLCKKGSQMFQSSKDLHYEDGLVQIAKEVDLYVQNVRNLVWCEVDDEKHLQRAVSLIAPLIKARESCYPVERKILLNPGPATTTDTVKHAQLVADICPREQDFGETMTFVSHALTEFVGNPNEYSTILFGGSGTAAVESILSSVVDKEAIVIVNNGAYGKRILKIATVYGLNVLEYRSPLESAIDLTKLELLIKNAGVTISHLVIVHCETTTGLLNNIEAVGNICKKYNVAMIVDAMSSYGAIPIEMKRMNISYLAASSNKNLQGMAGVSFVIANNEQLDKIKEIKPRNLYLNLYEQYEHFVKTKQMRFTPPVQTLYALEQAILETQWEGIEKRYNRYSKSWQTLLKGIKALGLTHLIDEANHSRIITSIVEPPHKGYDFNKLHDFLYERGFTIYPGKIDNLNTFRVANIGDITYKDMECFLTLLDQYLNG</sequence>
<keyword evidence="3 7" id="KW-0808">Transferase</keyword>
<comment type="subunit">
    <text evidence="7">Homodimer.</text>
</comment>
<dbReference type="PATRIC" id="fig|157733.3.peg.725"/>
<feature type="modified residue" description="N6-(pyridoxal phosphate)lysine" evidence="7">
    <location>
        <position position="438"/>
    </location>
</feature>
<dbReference type="InterPro" id="IPR000192">
    <property type="entry name" value="Aminotrans_V_dom"/>
</dbReference>